<gene>
    <name evidence="3" type="ORF">Dac01nite_17860</name>
</gene>
<accession>A0A919Q3R4</accession>
<dbReference type="InterPro" id="IPR005545">
    <property type="entry name" value="YCII"/>
</dbReference>
<dbReference type="Pfam" id="PF03795">
    <property type="entry name" value="YCII"/>
    <property type="match status" value="1"/>
</dbReference>
<organism evidence="3 4">
    <name type="scientific">Demequina activiva</name>
    <dbReference type="NCBI Taxonomy" id="1582364"/>
    <lineage>
        <taxon>Bacteria</taxon>
        <taxon>Bacillati</taxon>
        <taxon>Actinomycetota</taxon>
        <taxon>Actinomycetes</taxon>
        <taxon>Micrococcales</taxon>
        <taxon>Demequinaceae</taxon>
        <taxon>Demequina</taxon>
    </lineage>
</organism>
<protein>
    <submittedName>
        <fullName evidence="3">Transcription initiation protein</fullName>
    </submittedName>
</protein>
<name>A0A919Q3R4_9MICO</name>
<comment type="caution">
    <text evidence="3">The sequence shown here is derived from an EMBL/GenBank/DDBJ whole genome shotgun (WGS) entry which is preliminary data.</text>
</comment>
<comment type="similarity">
    <text evidence="1">Belongs to the YciI family.</text>
</comment>
<evidence type="ECO:0000313" key="4">
    <source>
        <dbReference type="Proteomes" id="UP000652354"/>
    </source>
</evidence>
<dbReference type="Proteomes" id="UP000652354">
    <property type="component" value="Unassembled WGS sequence"/>
</dbReference>
<dbReference type="PANTHER" id="PTHR35174:SF3">
    <property type="entry name" value="BLL7171 PROTEIN"/>
    <property type="match status" value="1"/>
</dbReference>
<reference evidence="3" key="1">
    <citation type="submission" date="2021-01" db="EMBL/GenBank/DDBJ databases">
        <title>Whole genome shotgun sequence of Demequina activiva NBRC 110675.</title>
        <authorList>
            <person name="Komaki H."/>
            <person name="Tamura T."/>
        </authorList>
    </citation>
    <scope>NUCLEOTIDE SEQUENCE</scope>
    <source>
        <strain evidence="3">NBRC 110675</strain>
    </source>
</reference>
<dbReference type="SUPFAM" id="SSF54909">
    <property type="entry name" value="Dimeric alpha+beta barrel"/>
    <property type="match status" value="1"/>
</dbReference>
<evidence type="ECO:0000313" key="3">
    <source>
        <dbReference type="EMBL" id="GIG55034.1"/>
    </source>
</evidence>
<evidence type="ECO:0000256" key="1">
    <source>
        <dbReference type="ARBA" id="ARBA00007689"/>
    </source>
</evidence>
<dbReference type="InterPro" id="IPR011008">
    <property type="entry name" value="Dimeric_a/b-barrel"/>
</dbReference>
<dbReference type="PANTHER" id="PTHR35174">
    <property type="entry name" value="BLL7171 PROTEIN-RELATED"/>
    <property type="match status" value="1"/>
</dbReference>
<keyword evidence="4" id="KW-1185">Reference proteome</keyword>
<feature type="domain" description="YCII-related" evidence="2">
    <location>
        <begin position="1"/>
        <end position="111"/>
    </location>
</feature>
<dbReference type="EMBL" id="BONR01000003">
    <property type="protein sequence ID" value="GIG55034.1"/>
    <property type="molecule type" value="Genomic_DNA"/>
</dbReference>
<dbReference type="Gene3D" id="3.30.70.1060">
    <property type="entry name" value="Dimeric alpha+beta barrel"/>
    <property type="match status" value="1"/>
</dbReference>
<dbReference type="AlphaFoldDB" id="A0A919Q3R4"/>
<evidence type="ECO:0000259" key="2">
    <source>
        <dbReference type="Pfam" id="PF03795"/>
    </source>
</evidence>
<proteinExistence type="inferred from homology"/>
<sequence length="119" mass="13180">MKYVMMIIHGDDEHSAADEAGAPSMDSWFETARERGAYDLGVRLDERETARMVRVRGGRPLVTDGPFAETREWIAGFALLEASSIEDAIDLAQRNPAAHWGRVEVRPVHSFGGPILGEE</sequence>